<evidence type="ECO:0000313" key="3">
    <source>
        <dbReference type="Proteomes" id="UP001160148"/>
    </source>
</evidence>
<dbReference type="Proteomes" id="UP001160148">
    <property type="component" value="Unassembled WGS sequence"/>
</dbReference>
<protein>
    <submittedName>
        <fullName evidence="2">Uncharacterized protein</fullName>
    </submittedName>
</protein>
<reference evidence="2 3" key="1">
    <citation type="submission" date="2023-01" db="EMBL/GenBank/DDBJ databases">
        <authorList>
            <person name="Whitehead M."/>
        </authorList>
    </citation>
    <scope>NUCLEOTIDE SEQUENCE [LARGE SCALE GENOMIC DNA]</scope>
</reference>
<dbReference type="AlphaFoldDB" id="A0AAV0Y110"/>
<sequence length="68" mass="7383">MLTLSRVPALHIKAAAVSVSGLGDWRIVLSVDGGMAVSAVGDWRVTTLTTVQHVFNKQLRIKKRDHSS</sequence>
<accession>A0AAV0Y110</accession>
<keyword evidence="3" id="KW-1185">Reference proteome</keyword>
<comment type="caution">
    <text evidence="2">The sequence shown here is derived from an EMBL/GenBank/DDBJ whole genome shotgun (WGS) entry which is preliminary data.</text>
</comment>
<dbReference type="EMBL" id="CARXXK010001108">
    <property type="protein sequence ID" value="CAI6373672.1"/>
    <property type="molecule type" value="Genomic_DNA"/>
</dbReference>
<organism evidence="2 3">
    <name type="scientific">Macrosiphum euphorbiae</name>
    <name type="common">potato aphid</name>
    <dbReference type="NCBI Taxonomy" id="13131"/>
    <lineage>
        <taxon>Eukaryota</taxon>
        <taxon>Metazoa</taxon>
        <taxon>Ecdysozoa</taxon>
        <taxon>Arthropoda</taxon>
        <taxon>Hexapoda</taxon>
        <taxon>Insecta</taxon>
        <taxon>Pterygota</taxon>
        <taxon>Neoptera</taxon>
        <taxon>Paraneoptera</taxon>
        <taxon>Hemiptera</taxon>
        <taxon>Sternorrhyncha</taxon>
        <taxon>Aphidomorpha</taxon>
        <taxon>Aphidoidea</taxon>
        <taxon>Aphididae</taxon>
        <taxon>Macrosiphini</taxon>
        <taxon>Macrosiphum</taxon>
    </lineage>
</organism>
<name>A0AAV0Y110_9HEMI</name>
<gene>
    <name evidence="1" type="ORF">MEUPH1_LOCUS26665</name>
    <name evidence="2" type="ORF">MEUPH1_LOCUS27388</name>
</gene>
<evidence type="ECO:0000313" key="2">
    <source>
        <dbReference type="EMBL" id="CAI6373672.1"/>
    </source>
</evidence>
<evidence type="ECO:0000313" key="1">
    <source>
        <dbReference type="EMBL" id="CAI6372846.1"/>
    </source>
</evidence>
<proteinExistence type="predicted"/>
<dbReference type="EMBL" id="CARXXK010001084">
    <property type="protein sequence ID" value="CAI6372846.1"/>
    <property type="molecule type" value="Genomic_DNA"/>
</dbReference>